<keyword evidence="6" id="KW-0255">Endonuclease</keyword>
<keyword evidence="5" id="KW-0479">Metal-binding</keyword>
<dbReference type="PROSITE" id="PS50879">
    <property type="entry name" value="RNASE_H_1"/>
    <property type="match status" value="1"/>
</dbReference>
<dbReference type="InterPro" id="IPR036397">
    <property type="entry name" value="RNaseH_sf"/>
</dbReference>
<dbReference type="Proteomes" id="UP001146351">
    <property type="component" value="Unassembled WGS sequence"/>
</dbReference>
<dbReference type="PANTHER" id="PTHR10642:SF26">
    <property type="entry name" value="RIBONUCLEASE H1"/>
    <property type="match status" value="1"/>
</dbReference>
<comment type="caution">
    <text evidence="9">The sequence shown here is derived from an EMBL/GenBank/DDBJ whole genome shotgun (WGS) entry which is preliminary data.</text>
</comment>
<dbReference type="EMBL" id="JAPQKO010000001">
    <property type="protein sequence ID" value="KAJ5182996.1"/>
    <property type="molecule type" value="Genomic_DNA"/>
</dbReference>
<evidence type="ECO:0000259" key="8">
    <source>
        <dbReference type="PROSITE" id="PS50879"/>
    </source>
</evidence>
<name>A0A9W9LYP5_9EURO</name>
<evidence type="ECO:0000256" key="6">
    <source>
        <dbReference type="ARBA" id="ARBA00022759"/>
    </source>
</evidence>
<dbReference type="AlphaFoldDB" id="A0A9W9LYP5"/>
<dbReference type="Gene3D" id="3.30.420.10">
    <property type="entry name" value="Ribonuclease H-like superfamily/Ribonuclease H"/>
    <property type="match status" value="2"/>
</dbReference>
<reference evidence="9" key="2">
    <citation type="journal article" date="2023" name="IMA Fungus">
        <title>Comparative genomic study of the Penicillium genus elucidates a diverse pangenome and 15 lateral gene transfer events.</title>
        <authorList>
            <person name="Petersen C."/>
            <person name="Sorensen T."/>
            <person name="Nielsen M.R."/>
            <person name="Sondergaard T.E."/>
            <person name="Sorensen J.L."/>
            <person name="Fitzpatrick D.A."/>
            <person name="Frisvad J.C."/>
            <person name="Nielsen K.L."/>
        </authorList>
    </citation>
    <scope>NUCLEOTIDE SEQUENCE</scope>
    <source>
        <strain evidence="9">IBT 21917</strain>
    </source>
</reference>
<dbReference type="OrthoDB" id="407198at2759"/>
<evidence type="ECO:0000256" key="7">
    <source>
        <dbReference type="ARBA" id="ARBA00022801"/>
    </source>
</evidence>
<organism evidence="9 10">
    <name type="scientific">Penicillium capsulatum</name>
    <dbReference type="NCBI Taxonomy" id="69766"/>
    <lineage>
        <taxon>Eukaryota</taxon>
        <taxon>Fungi</taxon>
        <taxon>Dikarya</taxon>
        <taxon>Ascomycota</taxon>
        <taxon>Pezizomycotina</taxon>
        <taxon>Eurotiomycetes</taxon>
        <taxon>Eurotiomycetidae</taxon>
        <taxon>Eurotiales</taxon>
        <taxon>Aspergillaceae</taxon>
        <taxon>Penicillium</taxon>
    </lineage>
</organism>
<accession>A0A9W9LYP5</accession>
<evidence type="ECO:0000313" key="10">
    <source>
        <dbReference type="Proteomes" id="UP001146351"/>
    </source>
</evidence>
<dbReference type="InterPro" id="IPR002156">
    <property type="entry name" value="RNaseH_domain"/>
</dbReference>
<sequence>MPGRRVDRSDELPDGRLTCVHQSFRCFTCNIPRNFDQQHVCHQLPVGNGLNANPRVQRFISREDQNEFLVYTDGACLQNGKVNARAGCAFVCGSSMQNRQGFMSFRLEERGPTGEQHPQTSNRAELRAAIGGITNYMWKWTRNGWIIKGGNPVKNQDPWQSLLGLVELRYEKGMRVRFWHIPRNCNTEADRRAKTAVKYDPVSDFATFVGRKVLNPKHLCV</sequence>
<evidence type="ECO:0000256" key="3">
    <source>
        <dbReference type="ARBA" id="ARBA00012180"/>
    </source>
</evidence>
<gene>
    <name evidence="9" type="ORF">N7492_000612</name>
</gene>
<evidence type="ECO:0000256" key="1">
    <source>
        <dbReference type="ARBA" id="ARBA00000077"/>
    </source>
</evidence>
<keyword evidence="7" id="KW-0378">Hydrolase</keyword>
<dbReference type="GO" id="GO:0043137">
    <property type="term" value="P:DNA replication, removal of RNA primer"/>
    <property type="evidence" value="ECO:0007669"/>
    <property type="project" value="TreeGrafter"/>
</dbReference>
<comment type="catalytic activity">
    <reaction evidence="1">
        <text>Endonucleolytic cleavage to 5'-phosphomonoester.</text>
        <dbReference type="EC" id="3.1.26.4"/>
    </reaction>
</comment>
<feature type="domain" description="RNase H type-1" evidence="8">
    <location>
        <begin position="64"/>
        <end position="198"/>
    </location>
</feature>
<dbReference type="GO" id="GO:0003676">
    <property type="term" value="F:nucleic acid binding"/>
    <property type="evidence" value="ECO:0007669"/>
    <property type="project" value="InterPro"/>
</dbReference>
<reference evidence="9" key="1">
    <citation type="submission" date="2022-11" db="EMBL/GenBank/DDBJ databases">
        <authorList>
            <person name="Petersen C."/>
        </authorList>
    </citation>
    <scope>NUCLEOTIDE SEQUENCE</scope>
    <source>
        <strain evidence="9">IBT 21917</strain>
    </source>
</reference>
<dbReference type="GO" id="GO:0004523">
    <property type="term" value="F:RNA-DNA hybrid ribonuclease activity"/>
    <property type="evidence" value="ECO:0007669"/>
    <property type="project" value="UniProtKB-EC"/>
</dbReference>
<dbReference type="GO" id="GO:0046872">
    <property type="term" value="F:metal ion binding"/>
    <property type="evidence" value="ECO:0007669"/>
    <property type="project" value="UniProtKB-KW"/>
</dbReference>
<keyword evidence="4" id="KW-0540">Nuclease</keyword>
<dbReference type="EC" id="3.1.26.4" evidence="3"/>
<protein>
    <recommendedName>
        <fullName evidence="3">ribonuclease H</fullName>
        <ecNumber evidence="3">3.1.26.4</ecNumber>
    </recommendedName>
</protein>
<evidence type="ECO:0000256" key="4">
    <source>
        <dbReference type="ARBA" id="ARBA00022722"/>
    </source>
</evidence>
<comment type="similarity">
    <text evidence="2">Belongs to the RNase H family.</text>
</comment>
<proteinExistence type="inferred from homology"/>
<dbReference type="SUPFAM" id="SSF53098">
    <property type="entry name" value="Ribonuclease H-like"/>
    <property type="match status" value="1"/>
</dbReference>
<evidence type="ECO:0000313" key="9">
    <source>
        <dbReference type="EMBL" id="KAJ5182996.1"/>
    </source>
</evidence>
<evidence type="ECO:0000256" key="2">
    <source>
        <dbReference type="ARBA" id="ARBA00005300"/>
    </source>
</evidence>
<dbReference type="InterPro" id="IPR050092">
    <property type="entry name" value="RNase_H"/>
</dbReference>
<keyword evidence="10" id="KW-1185">Reference proteome</keyword>
<dbReference type="InterPro" id="IPR012337">
    <property type="entry name" value="RNaseH-like_sf"/>
</dbReference>
<dbReference type="PANTHER" id="PTHR10642">
    <property type="entry name" value="RIBONUCLEASE H1"/>
    <property type="match status" value="1"/>
</dbReference>
<evidence type="ECO:0000256" key="5">
    <source>
        <dbReference type="ARBA" id="ARBA00022723"/>
    </source>
</evidence>